<reference evidence="1 2" key="1">
    <citation type="submission" date="2021-06" db="EMBL/GenBank/DDBJ databases">
        <title>Caerostris extrusa draft genome.</title>
        <authorList>
            <person name="Kono N."/>
            <person name="Arakawa K."/>
        </authorList>
    </citation>
    <scope>NUCLEOTIDE SEQUENCE [LARGE SCALE GENOMIC DNA]</scope>
</reference>
<organism evidence="1 2">
    <name type="scientific">Caerostris extrusa</name>
    <name type="common">Bark spider</name>
    <name type="synonym">Caerostris bankana</name>
    <dbReference type="NCBI Taxonomy" id="172846"/>
    <lineage>
        <taxon>Eukaryota</taxon>
        <taxon>Metazoa</taxon>
        <taxon>Ecdysozoa</taxon>
        <taxon>Arthropoda</taxon>
        <taxon>Chelicerata</taxon>
        <taxon>Arachnida</taxon>
        <taxon>Araneae</taxon>
        <taxon>Araneomorphae</taxon>
        <taxon>Entelegynae</taxon>
        <taxon>Araneoidea</taxon>
        <taxon>Araneidae</taxon>
        <taxon>Caerostris</taxon>
    </lineage>
</organism>
<comment type="caution">
    <text evidence="1">The sequence shown here is derived from an EMBL/GenBank/DDBJ whole genome shotgun (WGS) entry which is preliminary data.</text>
</comment>
<evidence type="ECO:0000313" key="2">
    <source>
        <dbReference type="Proteomes" id="UP001054945"/>
    </source>
</evidence>
<gene>
    <name evidence="1" type="ORF">CEXT_552231</name>
</gene>
<keyword evidence="2" id="KW-1185">Reference proteome</keyword>
<accession>A0AAV4WJX1</accession>
<sequence length="72" mass="8273">MWSYRDGKHTKTDHLAKIDRGCHSGDEDLTFQRPSCTNVFALEIGAKASTTHFIPITGDRFKERFLFNDLPM</sequence>
<name>A0AAV4WJX1_CAEEX</name>
<proteinExistence type="predicted"/>
<protein>
    <submittedName>
        <fullName evidence="1">Uncharacterized protein</fullName>
    </submittedName>
</protein>
<dbReference type="Proteomes" id="UP001054945">
    <property type="component" value="Unassembled WGS sequence"/>
</dbReference>
<dbReference type="EMBL" id="BPLR01016350">
    <property type="protein sequence ID" value="GIY83185.1"/>
    <property type="molecule type" value="Genomic_DNA"/>
</dbReference>
<evidence type="ECO:0000313" key="1">
    <source>
        <dbReference type="EMBL" id="GIY83185.1"/>
    </source>
</evidence>
<dbReference type="AlphaFoldDB" id="A0AAV4WJX1"/>